<dbReference type="AlphaFoldDB" id="A0A7G3UKC2"/>
<dbReference type="InterPro" id="IPR025705">
    <property type="entry name" value="Beta_hexosaminidase_sua/sub"/>
</dbReference>
<evidence type="ECO:0000259" key="8">
    <source>
        <dbReference type="Pfam" id="PF00728"/>
    </source>
</evidence>
<feature type="compositionally biased region" description="Low complexity" evidence="7">
    <location>
        <begin position="1"/>
        <end position="18"/>
    </location>
</feature>
<evidence type="ECO:0000256" key="3">
    <source>
        <dbReference type="ARBA" id="ARBA00012663"/>
    </source>
</evidence>
<dbReference type="SUPFAM" id="SSF51445">
    <property type="entry name" value="(Trans)glycosidases"/>
    <property type="match status" value="1"/>
</dbReference>
<evidence type="ECO:0000313" key="11">
    <source>
        <dbReference type="Proteomes" id="UP000005940"/>
    </source>
</evidence>
<evidence type="ECO:0000256" key="5">
    <source>
        <dbReference type="ARBA" id="ARBA00023295"/>
    </source>
</evidence>
<accession>A0A7G3UKC2</accession>
<comment type="catalytic activity">
    <reaction evidence="1">
        <text>Hydrolysis of terminal non-reducing N-acetyl-D-hexosamine residues in N-acetyl-beta-D-hexosaminides.</text>
        <dbReference type="EC" id="3.2.1.52"/>
    </reaction>
</comment>
<evidence type="ECO:0000313" key="10">
    <source>
        <dbReference type="EMBL" id="QKM69620.1"/>
    </source>
</evidence>
<gene>
    <name evidence="10" type="ORF">STSU_023070</name>
</gene>
<dbReference type="PANTHER" id="PTHR22600">
    <property type="entry name" value="BETA-HEXOSAMINIDASE"/>
    <property type="match status" value="1"/>
</dbReference>
<comment type="similarity">
    <text evidence="2">Belongs to the glycosyl hydrolase 20 family.</text>
</comment>
<dbReference type="EMBL" id="CP029159">
    <property type="protein sequence ID" value="QKM69620.1"/>
    <property type="molecule type" value="Genomic_DNA"/>
</dbReference>
<evidence type="ECO:0000256" key="4">
    <source>
        <dbReference type="ARBA" id="ARBA00022801"/>
    </source>
</evidence>
<feature type="region of interest" description="Disordered" evidence="7">
    <location>
        <begin position="1"/>
        <end position="21"/>
    </location>
</feature>
<feature type="active site" description="Proton donor" evidence="6">
    <location>
        <position position="340"/>
    </location>
</feature>
<feature type="region of interest" description="Disordered" evidence="7">
    <location>
        <begin position="547"/>
        <end position="566"/>
    </location>
</feature>
<dbReference type="PRINTS" id="PR00738">
    <property type="entry name" value="GLHYDRLASE20"/>
</dbReference>
<keyword evidence="5" id="KW-0326">Glycosidase</keyword>
<dbReference type="InterPro" id="IPR015882">
    <property type="entry name" value="HEX_bac_N"/>
</dbReference>
<dbReference type="RefSeq" id="WP_130584641.1">
    <property type="nucleotide sequence ID" value="NZ_CP029159.1"/>
</dbReference>
<dbReference type="SUPFAM" id="SSF55545">
    <property type="entry name" value="beta-N-acetylhexosaminidase-like domain"/>
    <property type="match status" value="1"/>
</dbReference>
<dbReference type="InterPro" id="IPR015883">
    <property type="entry name" value="Glyco_hydro_20_cat"/>
</dbReference>
<sequence>MSDTAATAGAGERTAGSAGPVGAAGLIPAPVSVTAVPDGGAFTPDSATALAAGPGTETTERWLRGTVGGALGLPLPPGPAGAPNTVTLVVDAELAPEAYRLTVTAGTGVEIRGGSGAGVFWGAQTLRQLLGPGAFRAAPGAGSAIPAIPAQTVEDEPRFGWRGLMLDVSRHFTAKSDVLRMLDLIAAHKLNVFHFHLTDDQGWRIEIKRHPRLTEVGAWRPRTKWGHRASELWDEKPYGGYYTQDDIREIVAYAAERHIRVVPEIDLPGHSQAAIAAYPELGNTDVVDTAKLEPWGDWGVSPNVLAPTENVLRFYEGVLEEVLDLFPAEVSPFVHMGGDECPKDQWKASPAAQARIAELGVGDEDGLQSWFIRHFDTWLAERGRRLIGWDEILEGGLAPGAAVSSWRGYGGGIEAARAGHDVVMCPEQQVYLDHRQHGGPDEPMPIGFVRTLEDVYRFEPVPPSLEPEAAARVLGTQANVWTEVMQDRSRIDYQVFPRLAAFAEVAWSPLGAPADRDWAGFEGRMGAHYPRLEALGVDYRRPAGPLPWQKRPGIKGRPIEGAPPNV</sequence>
<dbReference type="GO" id="GO:0004563">
    <property type="term" value="F:beta-N-acetylhexosaminidase activity"/>
    <property type="evidence" value="ECO:0007669"/>
    <property type="project" value="UniProtKB-EC"/>
</dbReference>
<dbReference type="InterPro" id="IPR029018">
    <property type="entry name" value="Hex-like_dom2"/>
</dbReference>
<feature type="domain" description="Beta-hexosaminidase bacterial type N-terminal" evidence="9">
    <location>
        <begin position="25"/>
        <end position="155"/>
    </location>
</feature>
<evidence type="ECO:0000256" key="7">
    <source>
        <dbReference type="SAM" id="MobiDB-lite"/>
    </source>
</evidence>
<dbReference type="PANTHER" id="PTHR22600:SF57">
    <property type="entry name" value="BETA-N-ACETYLHEXOSAMINIDASE"/>
    <property type="match status" value="1"/>
</dbReference>
<evidence type="ECO:0000256" key="6">
    <source>
        <dbReference type="PIRSR" id="PIRSR625705-1"/>
    </source>
</evidence>
<evidence type="ECO:0000256" key="1">
    <source>
        <dbReference type="ARBA" id="ARBA00001231"/>
    </source>
</evidence>
<dbReference type="EC" id="3.2.1.52" evidence="3"/>
<dbReference type="GO" id="GO:0030203">
    <property type="term" value="P:glycosaminoglycan metabolic process"/>
    <property type="evidence" value="ECO:0007669"/>
    <property type="project" value="TreeGrafter"/>
</dbReference>
<dbReference type="Pfam" id="PF02838">
    <property type="entry name" value="Glyco_hydro_20b"/>
    <property type="match status" value="1"/>
</dbReference>
<dbReference type="Gene3D" id="3.20.20.80">
    <property type="entry name" value="Glycosidases"/>
    <property type="match status" value="1"/>
</dbReference>
<dbReference type="Proteomes" id="UP000005940">
    <property type="component" value="Chromosome"/>
</dbReference>
<proteinExistence type="inferred from homology"/>
<dbReference type="InterPro" id="IPR017853">
    <property type="entry name" value="GH"/>
</dbReference>
<dbReference type="Gene3D" id="3.30.379.10">
    <property type="entry name" value="Chitobiase/beta-hexosaminidase domain 2-like"/>
    <property type="match status" value="1"/>
</dbReference>
<keyword evidence="4" id="KW-0378">Hydrolase</keyword>
<dbReference type="CDD" id="cd06563">
    <property type="entry name" value="GH20_chitobiase-like"/>
    <property type="match status" value="1"/>
</dbReference>
<name>A0A7G3UKC2_STRT9</name>
<reference evidence="10 11" key="1">
    <citation type="journal article" date="2012" name="J. Bacteriol.">
        <title>Draft genome of Streptomyces tsukubaensis NRRL 18488, the producer of the clinically important immunosuppressant tacrolimus (FK506).</title>
        <authorList>
            <person name="Barreiro C."/>
            <person name="Prieto C."/>
            <person name="Sola-Landa A."/>
            <person name="Solera E."/>
            <person name="Martinez-Castro M."/>
            <person name="Perez-Redondo R."/>
            <person name="Garcia-Estrada C."/>
            <person name="Aparicio J.F."/>
            <person name="Fernandez-Martinez L.T."/>
            <person name="Santos-Aberturas J."/>
            <person name="Salehi-Najafabadi Z."/>
            <person name="Rodriguez-Garcia A."/>
            <person name="Tauch A."/>
            <person name="Martin J.F."/>
        </authorList>
    </citation>
    <scope>NUCLEOTIDE SEQUENCE [LARGE SCALE GENOMIC DNA]</scope>
    <source>
        <strain evidence="11">DSM 42081 / NBRC 108919 / NRRL 18488 / 9993</strain>
    </source>
</reference>
<dbReference type="Pfam" id="PF00728">
    <property type="entry name" value="Glyco_hydro_20"/>
    <property type="match status" value="1"/>
</dbReference>
<keyword evidence="11" id="KW-1185">Reference proteome</keyword>
<dbReference type="GO" id="GO:0016020">
    <property type="term" value="C:membrane"/>
    <property type="evidence" value="ECO:0007669"/>
    <property type="project" value="TreeGrafter"/>
</dbReference>
<organism evidence="10 11">
    <name type="scientific">Streptomyces tsukubensis (strain DSM 42081 / NBRC 108919 / NRRL 18488 / 9993)</name>
    <dbReference type="NCBI Taxonomy" id="1114943"/>
    <lineage>
        <taxon>Bacteria</taxon>
        <taxon>Bacillati</taxon>
        <taxon>Actinomycetota</taxon>
        <taxon>Actinomycetes</taxon>
        <taxon>Kitasatosporales</taxon>
        <taxon>Streptomycetaceae</taxon>
        <taxon>Streptomyces</taxon>
    </lineage>
</organism>
<evidence type="ECO:0000256" key="2">
    <source>
        <dbReference type="ARBA" id="ARBA00006285"/>
    </source>
</evidence>
<dbReference type="GO" id="GO:0005975">
    <property type="term" value="P:carbohydrate metabolic process"/>
    <property type="evidence" value="ECO:0007669"/>
    <property type="project" value="InterPro"/>
</dbReference>
<evidence type="ECO:0000259" key="9">
    <source>
        <dbReference type="Pfam" id="PF02838"/>
    </source>
</evidence>
<protein>
    <recommendedName>
        <fullName evidence="3">beta-N-acetylhexosaminidase</fullName>
        <ecNumber evidence="3">3.2.1.52</ecNumber>
    </recommendedName>
</protein>
<feature type="domain" description="Glycoside hydrolase family 20 catalytic" evidence="8">
    <location>
        <begin position="159"/>
        <end position="509"/>
    </location>
</feature>